<dbReference type="PROSITE" id="PS00109">
    <property type="entry name" value="PROTEIN_KINASE_TYR"/>
    <property type="match status" value="1"/>
</dbReference>
<evidence type="ECO:0000313" key="7">
    <source>
        <dbReference type="EMBL" id="CAH1101334.1"/>
    </source>
</evidence>
<dbReference type="Proteomes" id="UP001153636">
    <property type="component" value="Chromosome 11"/>
</dbReference>
<feature type="binding site" evidence="3">
    <location>
        <position position="750"/>
    </location>
    <ligand>
        <name>ATP</name>
        <dbReference type="ChEBI" id="CHEBI:30616"/>
    </ligand>
</feature>
<dbReference type="AlphaFoldDB" id="A0A9P0CLH4"/>
<dbReference type="InterPro" id="IPR011009">
    <property type="entry name" value="Kinase-like_dom_sf"/>
</dbReference>
<evidence type="ECO:0000256" key="5">
    <source>
        <dbReference type="SAM" id="Phobius"/>
    </source>
</evidence>
<evidence type="ECO:0000256" key="4">
    <source>
        <dbReference type="SAM" id="MobiDB-lite"/>
    </source>
</evidence>
<dbReference type="InterPro" id="IPR001245">
    <property type="entry name" value="Ser-Thr/Tyr_kinase_cat_dom"/>
</dbReference>
<dbReference type="InterPro" id="IPR020635">
    <property type="entry name" value="Tyr_kinase_cat_dom"/>
</dbReference>
<keyword evidence="5" id="KW-1133">Transmembrane helix</keyword>
<dbReference type="PANTHER" id="PTHR24416">
    <property type="entry name" value="TYROSINE-PROTEIN KINASE RECEPTOR"/>
    <property type="match status" value="1"/>
</dbReference>
<dbReference type="Pfam" id="PF07714">
    <property type="entry name" value="PK_Tyr_Ser-Thr"/>
    <property type="match status" value="1"/>
</dbReference>
<keyword evidence="5" id="KW-0812">Transmembrane</keyword>
<dbReference type="EMBL" id="OV651823">
    <property type="protein sequence ID" value="CAH1101334.1"/>
    <property type="molecule type" value="Genomic_DNA"/>
</dbReference>
<feature type="domain" description="Protein kinase" evidence="6">
    <location>
        <begin position="716"/>
        <end position="1000"/>
    </location>
</feature>
<dbReference type="SUPFAM" id="SSF56112">
    <property type="entry name" value="Protein kinase-like (PK-like)"/>
    <property type="match status" value="1"/>
</dbReference>
<proteinExistence type="predicted"/>
<dbReference type="Pfam" id="PF22540">
    <property type="entry name" value="RET_CRD"/>
    <property type="match status" value="1"/>
</dbReference>
<evidence type="ECO:0000256" key="3">
    <source>
        <dbReference type="PROSITE-ProRule" id="PRU10141"/>
    </source>
</evidence>
<evidence type="ECO:0000259" key="6">
    <source>
        <dbReference type="PROSITE" id="PS50011"/>
    </source>
</evidence>
<feature type="region of interest" description="Disordered" evidence="4">
    <location>
        <begin position="1070"/>
        <end position="1110"/>
    </location>
</feature>
<dbReference type="PANTHER" id="PTHR24416:SF617">
    <property type="entry name" value="RET ONCOGENE, ISOFORM A"/>
    <property type="match status" value="1"/>
</dbReference>
<evidence type="ECO:0000256" key="2">
    <source>
        <dbReference type="ARBA" id="ARBA00051243"/>
    </source>
</evidence>
<dbReference type="GO" id="GO:0007169">
    <property type="term" value="P:cell surface receptor protein tyrosine kinase signaling pathway"/>
    <property type="evidence" value="ECO:0007669"/>
    <property type="project" value="TreeGrafter"/>
</dbReference>
<keyword evidence="5" id="KW-0472">Membrane</keyword>
<dbReference type="SMART" id="SM00219">
    <property type="entry name" value="TyrKc"/>
    <property type="match status" value="1"/>
</dbReference>
<dbReference type="InterPro" id="IPR008266">
    <property type="entry name" value="Tyr_kinase_AS"/>
</dbReference>
<dbReference type="GO" id="GO:0005524">
    <property type="term" value="F:ATP binding"/>
    <property type="evidence" value="ECO:0007669"/>
    <property type="project" value="UniProtKB-UniRule"/>
</dbReference>
<comment type="catalytic activity">
    <reaction evidence="2">
        <text>L-tyrosyl-[protein] + ATP = O-phospho-L-tyrosyl-[protein] + ADP + H(+)</text>
        <dbReference type="Rhea" id="RHEA:10596"/>
        <dbReference type="Rhea" id="RHEA-COMP:10136"/>
        <dbReference type="Rhea" id="RHEA-COMP:20101"/>
        <dbReference type="ChEBI" id="CHEBI:15378"/>
        <dbReference type="ChEBI" id="CHEBI:30616"/>
        <dbReference type="ChEBI" id="CHEBI:46858"/>
        <dbReference type="ChEBI" id="CHEBI:61978"/>
        <dbReference type="ChEBI" id="CHEBI:456216"/>
        <dbReference type="EC" id="2.7.10.1"/>
    </reaction>
</comment>
<dbReference type="FunFam" id="3.30.200.20:FF:000234">
    <property type="entry name" value="Proto-oncogene tyrosine-protein kinase receptor Ret"/>
    <property type="match status" value="1"/>
</dbReference>
<dbReference type="Gene3D" id="3.30.200.20">
    <property type="entry name" value="Phosphorylase Kinase, domain 1"/>
    <property type="match status" value="1"/>
</dbReference>
<dbReference type="InterPro" id="IPR050122">
    <property type="entry name" value="RTK"/>
</dbReference>
<sequence>MTNIKVNFPRAIKKFMFQPYDHPFINLSAIKSGMKQESNLMYSINGSGEYFQINSKTGEIFFTPKFFSQIEKIGTIPISAHVDDTTKSIGDKTIVQVSLSPLENLDCDEFADDICFWSDVIYKVERTNIATSVGPLSSPRLLEMCPFKINYSMEADSLIHLVPPDQHHKFWSIATSAKIKSSSRSNISVRLTCNVETVSGNEKGHVRKIDRNVKIIVFDMDMHLPVPQSEEITIELKDRNFKKGDIIHHPHLIFIDDDSEKANHYRATIDDGNDKSFLKANCSKKEFSRNNKNQTAVHCKLEFKEDWVFKTSLYSFILKLNDTSLIKKNVPSTVELPIHLSFKDTPESLTLLKLYPSTPKIFRSAGPLARVTQPNLIDKNYNNFKLIETSKFKGIFNITKTQGIIFVHDYLKLKHITTQFLSLNISWTKGNKPEFDEIQVRIVIEPNQTCTNFEREDDWTICSEYETIDDCLSSSSCGIGTGGSTSVEMRKGPERCMWRGDEITTTTTHLYSTCTSDRKTCPDNKCDSLEELHPALCPQDCTTIVNWPLKLAKSGSGVDEASGTVVCTKLGCTVIKSRRSDAKKKKEDKLKKHLKLADRVVNESLVQNENVTIGAFVKAKCDFACMVGVGAGTLVLIGSVVFIIVCWGLRKNKKSVRNLLEKDNQELTAPLSLSNNRNGLGEPLSFNFQQSADTTFINIINKYAPDPKWEFPRSQLVIEQTLGEGEFGKVLRAKAQNIAGKAGLTTVAVKTLKDDARESELNDLLSEYQLLKEVSHPNVIRLLGVCTAPGGPVYLIIEYAEFGSLRNYLRRTRHLQQNSNLNMVQKEEYACHYDEPKVSDVTPKDLLSFAWQICNGMGYLSDMKLVHRDLAARNVLLSEEKVCKVSDFGLTRDVYEDNAYLKRSKGRVPVKWMAPESLADHIYTTKSDVWSFGILIWELVTLGATPYPGIAVQNLFHLLRQGYRMERPDNCSPGLYKIMRSCWHIDPEQRPSFLELSKWFAKLLEDKMEYINLSSNAIYNKGYFVSPFEEEEEENDLDASESSDISPLNYLSRTTSYEKCDAREKEINEELEKITDNSNKQGYETPVKVPRRVKTPSNEDPQEYTDMGGK</sequence>
<gene>
    <name evidence="7" type="ORF">PSYICH_LOCUS2781</name>
</gene>
<dbReference type="InterPro" id="IPR000719">
    <property type="entry name" value="Prot_kinase_dom"/>
</dbReference>
<keyword evidence="3" id="KW-0067">ATP-binding</keyword>
<dbReference type="GO" id="GO:0004714">
    <property type="term" value="F:transmembrane receptor protein tyrosine kinase activity"/>
    <property type="evidence" value="ECO:0007669"/>
    <property type="project" value="UniProtKB-EC"/>
</dbReference>
<dbReference type="PROSITE" id="PS00107">
    <property type="entry name" value="PROTEIN_KINASE_ATP"/>
    <property type="match status" value="1"/>
</dbReference>
<dbReference type="GO" id="GO:0005886">
    <property type="term" value="C:plasma membrane"/>
    <property type="evidence" value="ECO:0007669"/>
    <property type="project" value="TreeGrafter"/>
</dbReference>
<keyword evidence="8" id="KW-1185">Reference proteome</keyword>
<name>A0A9P0CLH4_9CUCU</name>
<comment type="subcellular location">
    <subcellularLocation>
        <location evidence="1">Membrane</location>
        <topology evidence="1">Single-pass membrane protein</topology>
    </subcellularLocation>
</comment>
<dbReference type="FunFam" id="1.10.510.10:FF:000462">
    <property type="entry name" value="Receptor tyrosine kinase"/>
    <property type="match status" value="1"/>
</dbReference>
<keyword evidence="3" id="KW-0547">Nucleotide-binding</keyword>
<dbReference type="GO" id="GO:0043235">
    <property type="term" value="C:receptor complex"/>
    <property type="evidence" value="ECO:0007669"/>
    <property type="project" value="TreeGrafter"/>
</dbReference>
<dbReference type="InterPro" id="IPR055162">
    <property type="entry name" value="RET_CRD"/>
</dbReference>
<dbReference type="InterPro" id="IPR017441">
    <property type="entry name" value="Protein_kinase_ATP_BS"/>
</dbReference>
<evidence type="ECO:0000313" key="8">
    <source>
        <dbReference type="Proteomes" id="UP001153636"/>
    </source>
</evidence>
<protein>
    <recommendedName>
        <fullName evidence="6">Protein kinase domain-containing protein</fullName>
    </recommendedName>
</protein>
<organism evidence="7 8">
    <name type="scientific">Psylliodes chrysocephalus</name>
    <dbReference type="NCBI Taxonomy" id="3402493"/>
    <lineage>
        <taxon>Eukaryota</taxon>
        <taxon>Metazoa</taxon>
        <taxon>Ecdysozoa</taxon>
        <taxon>Arthropoda</taxon>
        <taxon>Hexapoda</taxon>
        <taxon>Insecta</taxon>
        <taxon>Pterygota</taxon>
        <taxon>Neoptera</taxon>
        <taxon>Endopterygota</taxon>
        <taxon>Coleoptera</taxon>
        <taxon>Polyphaga</taxon>
        <taxon>Cucujiformia</taxon>
        <taxon>Chrysomeloidea</taxon>
        <taxon>Chrysomelidae</taxon>
        <taxon>Galerucinae</taxon>
        <taxon>Alticini</taxon>
        <taxon>Psylliodes</taxon>
    </lineage>
</organism>
<dbReference type="PRINTS" id="PR00109">
    <property type="entry name" value="TYRKINASE"/>
</dbReference>
<dbReference type="PROSITE" id="PS50011">
    <property type="entry name" value="PROTEIN_KINASE_DOM"/>
    <property type="match status" value="1"/>
</dbReference>
<accession>A0A9P0CLH4</accession>
<dbReference type="Gene3D" id="1.10.510.10">
    <property type="entry name" value="Transferase(Phosphotransferase) domain 1"/>
    <property type="match status" value="1"/>
</dbReference>
<evidence type="ECO:0000256" key="1">
    <source>
        <dbReference type="ARBA" id="ARBA00004167"/>
    </source>
</evidence>
<dbReference type="OrthoDB" id="3256376at2759"/>
<reference evidence="7" key="1">
    <citation type="submission" date="2022-01" db="EMBL/GenBank/DDBJ databases">
        <authorList>
            <person name="King R."/>
        </authorList>
    </citation>
    <scope>NUCLEOTIDE SEQUENCE</scope>
</reference>
<feature type="transmembrane region" description="Helical" evidence="5">
    <location>
        <begin position="626"/>
        <end position="649"/>
    </location>
</feature>